<dbReference type="Gene3D" id="1.25.40.10">
    <property type="entry name" value="Tetratricopeptide repeat domain"/>
    <property type="match status" value="1"/>
</dbReference>
<proteinExistence type="predicted"/>
<evidence type="ECO:0000313" key="2">
    <source>
        <dbReference type="EMBL" id="SFJ75181.1"/>
    </source>
</evidence>
<keyword evidence="1" id="KW-0802">TPR repeat</keyword>
<dbReference type="InterPro" id="IPR019734">
    <property type="entry name" value="TPR_rpt"/>
</dbReference>
<dbReference type="AlphaFoldDB" id="A0A1I3U071"/>
<organism evidence="2 3">
    <name type="scientific">Halobacillus dabanensis</name>
    <dbReference type="NCBI Taxonomy" id="240302"/>
    <lineage>
        <taxon>Bacteria</taxon>
        <taxon>Bacillati</taxon>
        <taxon>Bacillota</taxon>
        <taxon>Bacilli</taxon>
        <taxon>Bacillales</taxon>
        <taxon>Bacillaceae</taxon>
        <taxon>Halobacillus</taxon>
    </lineage>
</organism>
<keyword evidence="3" id="KW-1185">Reference proteome</keyword>
<dbReference type="PROSITE" id="PS50005">
    <property type="entry name" value="TPR"/>
    <property type="match status" value="1"/>
</dbReference>
<evidence type="ECO:0000256" key="1">
    <source>
        <dbReference type="PROSITE-ProRule" id="PRU00339"/>
    </source>
</evidence>
<dbReference type="EMBL" id="FOSB01000004">
    <property type="protein sequence ID" value="SFJ75181.1"/>
    <property type="molecule type" value="Genomic_DNA"/>
</dbReference>
<name>A0A1I3U071_HALDA</name>
<dbReference type="InterPro" id="IPR011990">
    <property type="entry name" value="TPR-like_helical_dom_sf"/>
</dbReference>
<evidence type="ECO:0000313" key="3">
    <source>
        <dbReference type="Proteomes" id="UP000183557"/>
    </source>
</evidence>
<reference evidence="3" key="1">
    <citation type="submission" date="2016-10" db="EMBL/GenBank/DDBJ databases">
        <authorList>
            <person name="Varghese N."/>
            <person name="Submissions S."/>
        </authorList>
    </citation>
    <scope>NUCLEOTIDE SEQUENCE [LARGE SCALE GENOMIC DNA]</scope>
    <source>
        <strain evidence="3">CGMCC 1.3704</strain>
    </source>
</reference>
<feature type="repeat" description="TPR" evidence="1">
    <location>
        <begin position="383"/>
        <end position="416"/>
    </location>
</feature>
<protein>
    <submittedName>
        <fullName evidence="2">Uncharacterized protein</fullName>
    </submittedName>
</protein>
<sequence>MKTILLSSSHKKNDLCLTPARVVFYEQMQVIETYDDQAACYMLFFYKQKFLTAVKTKRMKVHSYLARSFREGTVYEAPHPFLQALVDSNTPLRKISYPQLKKKMERDFSRQEQAKILTYFESFIPKKQLFQDIKAIFYHYRREGSMSGAYRIIRVLIDFAPNNRFVKEVANDLSFRKIQGLYLEESKTIFERDSLFAEAKAAYDDRLLLLEKEKRWIEVSAYLMAALYDHPTSERYQAYRNFTQKYFDPGSRALLLEQLSRSIPALEGVTEDLLQQYLLDEKLKEIAFLFKERDVVLDEKQLGKVALLLEKDGFRTNPEQFSPIMKRLYSENPDQAGVLFEKYVAGLLEVLELEDVHNKLQEFPQKSPLARKIERMNQIREDLDCMQELGELYYEFNQLDRALECFQMEMELKPSDPEPLRWLSKVYADKQMIQESKTYQQLCVDVQKWA</sequence>
<dbReference type="Proteomes" id="UP000183557">
    <property type="component" value="Unassembled WGS sequence"/>
</dbReference>
<gene>
    <name evidence="2" type="ORF">SAMN04487936_10442</name>
</gene>
<dbReference type="SUPFAM" id="SSF48452">
    <property type="entry name" value="TPR-like"/>
    <property type="match status" value="1"/>
</dbReference>
<accession>A0A1I3U071</accession>